<evidence type="ECO:0000256" key="3">
    <source>
        <dbReference type="ARBA" id="ARBA00023125"/>
    </source>
</evidence>
<feature type="domain" description="HTH lysR-type" evidence="5">
    <location>
        <begin position="3"/>
        <end position="60"/>
    </location>
</feature>
<protein>
    <submittedName>
        <fullName evidence="6">LysR family transcriptional regulator</fullName>
    </submittedName>
</protein>
<evidence type="ECO:0000313" key="7">
    <source>
        <dbReference type="Proteomes" id="UP000217154"/>
    </source>
</evidence>
<dbReference type="SUPFAM" id="SSF46785">
    <property type="entry name" value="Winged helix' DNA-binding domain"/>
    <property type="match status" value="1"/>
</dbReference>
<dbReference type="CDD" id="cd08440">
    <property type="entry name" value="PBP2_LTTR_like_4"/>
    <property type="match status" value="1"/>
</dbReference>
<dbReference type="PRINTS" id="PR00039">
    <property type="entry name" value="HTHLYSR"/>
</dbReference>
<keyword evidence="2" id="KW-0805">Transcription regulation</keyword>
<dbReference type="Pfam" id="PF03466">
    <property type="entry name" value="LysR_substrate"/>
    <property type="match status" value="1"/>
</dbReference>
<dbReference type="RefSeq" id="WP_095745049.1">
    <property type="nucleotide sequence ID" value="NZ_CP023284.1"/>
</dbReference>
<dbReference type="Gene3D" id="3.40.190.290">
    <property type="match status" value="1"/>
</dbReference>
<dbReference type="PANTHER" id="PTHR30419:SF30">
    <property type="entry name" value="LYSR FAMILY TRANSCRIPTIONAL REGULATOR"/>
    <property type="match status" value="1"/>
</dbReference>
<name>A0A250DJ93_9BURK</name>
<comment type="similarity">
    <text evidence="1">Belongs to the LysR transcriptional regulatory family.</text>
</comment>
<evidence type="ECO:0000256" key="1">
    <source>
        <dbReference type="ARBA" id="ARBA00009437"/>
    </source>
</evidence>
<organism evidence="6 7">
    <name type="scientific">Variovorax boronicumulans</name>
    <dbReference type="NCBI Taxonomy" id="436515"/>
    <lineage>
        <taxon>Bacteria</taxon>
        <taxon>Pseudomonadati</taxon>
        <taxon>Pseudomonadota</taxon>
        <taxon>Betaproteobacteria</taxon>
        <taxon>Burkholderiales</taxon>
        <taxon>Comamonadaceae</taxon>
        <taxon>Variovorax</taxon>
    </lineage>
</organism>
<gene>
    <name evidence="6" type="ORF">CKY39_15330</name>
</gene>
<dbReference type="GO" id="GO:0005829">
    <property type="term" value="C:cytosol"/>
    <property type="evidence" value="ECO:0007669"/>
    <property type="project" value="TreeGrafter"/>
</dbReference>
<keyword evidence="3" id="KW-0238">DNA-binding</keyword>
<dbReference type="GO" id="GO:0003700">
    <property type="term" value="F:DNA-binding transcription factor activity"/>
    <property type="evidence" value="ECO:0007669"/>
    <property type="project" value="InterPro"/>
</dbReference>
<accession>A0A250DJ93</accession>
<dbReference type="AlphaFoldDB" id="A0A250DJ93"/>
<dbReference type="KEGG" id="vbo:CKY39_15330"/>
<reference evidence="6 7" key="1">
    <citation type="submission" date="2017-09" db="EMBL/GenBank/DDBJ databases">
        <title>The diverse metabolic capabilities of V. boronicumulans make it an excellent choice for continued studies on novel biodegradation.</title>
        <authorList>
            <person name="Sun S."/>
        </authorList>
    </citation>
    <scope>NUCLEOTIDE SEQUENCE [LARGE SCALE GENOMIC DNA]</scope>
    <source>
        <strain evidence="6 7">J1</strain>
    </source>
</reference>
<dbReference type="Proteomes" id="UP000217154">
    <property type="component" value="Chromosome"/>
</dbReference>
<evidence type="ECO:0000313" key="6">
    <source>
        <dbReference type="EMBL" id="ATA54436.1"/>
    </source>
</evidence>
<dbReference type="Gene3D" id="1.10.10.10">
    <property type="entry name" value="Winged helix-like DNA-binding domain superfamily/Winged helix DNA-binding domain"/>
    <property type="match status" value="1"/>
</dbReference>
<dbReference type="Pfam" id="PF00126">
    <property type="entry name" value="HTH_1"/>
    <property type="match status" value="1"/>
</dbReference>
<dbReference type="InterPro" id="IPR050950">
    <property type="entry name" value="HTH-type_LysR_regulators"/>
</dbReference>
<dbReference type="InterPro" id="IPR036388">
    <property type="entry name" value="WH-like_DNA-bd_sf"/>
</dbReference>
<dbReference type="PROSITE" id="PS50931">
    <property type="entry name" value="HTH_LYSR"/>
    <property type="match status" value="1"/>
</dbReference>
<proteinExistence type="inferred from homology"/>
<dbReference type="PANTHER" id="PTHR30419">
    <property type="entry name" value="HTH-TYPE TRANSCRIPTIONAL REGULATOR YBHD"/>
    <property type="match status" value="1"/>
</dbReference>
<dbReference type="InterPro" id="IPR036390">
    <property type="entry name" value="WH_DNA-bd_sf"/>
</dbReference>
<dbReference type="FunFam" id="1.10.10.10:FF:000001">
    <property type="entry name" value="LysR family transcriptional regulator"/>
    <property type="match status" value="1"/>
</dbReference>
<evidence type="ECO:0000259" key="5">
    <source>
        <dbReference type="PROSITE" id="PS50931"/>
    </source>
</evidence>
<evidence type="ECO:0000256" key="2">
    <source>
        <dbReference type="ARBA" id="ARBA00023015"/>
    </source>
</evidence>
<dbReference type="InterPro" id="IPR000847">
    <property type="entry name" value="LysR_HTH_N"/>
</dbReference>
<dbReference type="EMBL" id="CP023284">
    <property type="protein sequence ID" value="ATA54436.1"/>
    <property type="molecule type" value="Genomic_DNA"/>
</dbReference>
<keyword evidence="4" id="KW-0804">Transcription</keyword>
<dbReference type="GO" id="GO:0003677">
    <property type="term" value="F:DNA binding"/>
    <property type="evidence" value="ECO:0007669"/>
    <property type="project" value="UniProtKB-KW"/>
</dbReference>
<sequence length="309" mass="34221">MNVTLRQLRAFIAVARAGSVTEAALRLHITQSALSGLIKDLESNLGVQMLHRTTRKLQLSSAGEVFLPMAERILQDLGMALDAVSDLRELRTGTVRIAVPQVMACTVMPEIMAAFALKYPGIRVRLQDSMVESVLGRLINGDVDLAIGPERDAPANVVARTLFTLPFLAVLPPGHPLTKKQRVAWSDLVRYPVISLQGEYTQLLSTELYASPGRLEFSPTHEVAFLTTALSMVEHGLGVTTCLPYAGVLLQRQQLEFRPLVTPVLSRKFQVWLNKDRGLSPSAQEFLDFLLQHIEDHPAPEVRAFRKAR</sequence>
<evidence type="ECO:0000256" key="4">
    <source>
        <dbReference type="ARBA" id="ARBA00023163"/>
    </source>
</evidence>
<dbReference type="InterPro" id="IPR005119">
    <property type="entry name" value="LysR_subst-bd"/>
</dbReference>
<dbReference type="SUPFAM" id="SSF53850">
    <property type="entry name" value="Periplasmic binding protein-like II"/>
    <property type="match status" value="1"/>
</dbReference>